<dbReference type="AlphaFoldDB" id="A0A2S0KM01"/>
<comment type="pathway">
    <text evidence="4">Amino-sugar metabolism; N-acetylneuraminate degradation; D-fructose 6-phosphate from N-acetylneuraminate: step 5/5.</text>
</comment>
<dbReference type="FunFam" id="3.40.50.1360:FF:000003">
    <property type="entry name" value="Glucosamine-6-phosphate deaminase"/>
    <property type="match status" value="1"/>
</dbReference>
<keyword evidence="3 4" id="KW-0119">Carbohydrate metabolism</keyword>
<evidence type="ECO:0000256" key="3">
    <source>
        <dbReference type="ARBA" id="ARBA00023277"/>
    </source>
</evidence>
<feature type="active site" description="For ring-opening step" evidence="4">
    <location>
        <position position="143"/>
    </location>
</feature>
<dbReference type="GO" id="GO:0019262">
    <property type="term" value="P:N-acetylneuraminate catabolic process"/>
    <property type="evidence" value="ECO:0007669"/>
    <property type="project" value="UniProtKB-UniRule"/>
</dbReference>
<dbReference type="EMBL" id="CP027226">
    <property type="protein sequence ID" value="AVM42063.1"/>
    <property type="molecule type" value="Genomic_DNA"/>
</dbReference>
<evidence type="ECO:0000256" key="4">
    <source>
        <dbReference type="HAMAP-Rule" id="MF_01241"/>
    </source>
</evidence>
<keyword evidence="7" id="KW-1185">Reference proteome</keyword>
<organism evidence="6 7">
    <name type="scientific">Fastidiosipila sanguinis</name>
    <dbReference type="NCBI Taxonomy" id="236753"/>
    <lineage>
        <taxon>Bacteria</taxon>
        <taxon>Bacillati</taxon>
        <taxon>Bacillota</taxon>
        <taxon>Clostridia</taxon>
        <taxon>Eubacteriales</taxon>
        <taxon>Oscillospiraceae</taxon>
        <taxon>Fastidiosipila</taxon>
    </lineage>
</organism>
<dbReference type="Proteomes" id="UP000237947">
    <property type="component" value="Chromosome"/>
</dbReference>
<dbReference type="InterPro" id="IPR037171">
    <property type="entry name" value="NagB/RpiA_transferase-like"/>
</dbReference>
<feature type="active site" description="Proton acceptor; for ring-opening step" evidence="4">
    <location>
        <position position="138"/>
    </location>
</feature>
<comment type="catalytic activity">
    <reaction evidence="1 4">
        <text>alpha-D-glucosamine 6-phosphate + H2O = beta-D-fructose 6-phosphate + NH4(+)</text>
        <dbReference type="Rhea" id="RHEA:12172"/>
        <dbReference type="ChEBI" id="CHEBI:15377"/>
        <dbReference type="ChEBI" id="CHEBI:28938"/>
        <dbReference type="ChEBI" id="CHEBI:57634"/>
        <dbReference type="ChEBI" id="CHEBI:75989"/>
        <dbReference type="EC" id="3.5.99.6"/>
    </reaction>
</comment>
<dbReference type="KEGG" id="fsa:C5Q98_01920"/>
<dbReference type="GO" id="GO:0006046">
    <property type="term" value="P:N-acetylglucosamine catabolic process"/>
    <property type="evidence" value="ECO:0007669"/>
    <property type="project" value="UniProtKB-UniRule"/>
</dbReference>
<dbReference type="GO" id="GO:0042802">
    <property type="term" value="F:identical protein binding"/>
    <property type="evidence" value="ECO:0007669"/>
    <property type="project" value="TreeGrafter"/>
</dbReference>
<evidence type="ECO:0000313" key="7">
    <source>
        <dbReference type="Proteomes" id="UP000237947"/>
    </source>
</evidence>
<accession>A0A2S0KM01</accession>
<dbReference type="UniPathway" id="UPA00629">
    <property type="reaction ID" value="UER00684"/>
</dbReference>
<evidence type="ECO:0000259" key="5">
    <source>
        <dbReference type="Pfam" id="PF01182"/>
    </source>
</evidence>
<protein>
    <recommendedName>
        <fullName evidence="4">Glucosamine-6-phosphate deaminase</fullName>
        <ecNumber evidence="4">3.5.99.6</ecNumber>
    </recommendedName>
    <alternativeName>
        <fullName evidence="4">GlcN6P deaminase</fullName>
        <shortName evidence="4">GNPDA</shortName>
    </alternativeName>
    <alternativeName>
        <fullName evidence="4">Glucosamine-6-phosphate isomerase</fullName>
    </alternativeName>
</protein>
<dbReference type="HAMAP" id="MF_01241">
    <property type="entry name" value="GlcN6P_deamin"/>
    <property type="match status" value="1"/>
</dbReference>
<name>A0A2S0KM01_9FIRM</name>
<dbReference type="PANTHER" id="PTHR11280:SF5">
    <property type="entry name" value="GLUCOSAMINE-6-PHOSPHATE ISOMERASE"/>
    <property type="match status" value="1"/>
</dbReference>
<dbReference type="InterPro" id="IPR018321">
    <property type="entry name" value="Glucosamine6P_isomerase_CS"/>
</dbReference>
<dbReference type="SUPFAM" id="SSF100950">
    <property type="entry name" value="NagB/RpiA/CoA transferase-like"/>
    <property type="match status" value="1"/>
</dbReference>
<dbReference type="Gene3D" id="3.40.50.1360">
    <property type="match status" value="1"/>
</dbReference>
<evidence type="ECO:0000256" key="1">
    <source>
        <dbReference type="ARBA" id="ARBA00000644"/>
    </source>
</evidence>
<reference evidence="7" key="1">
    <citation type="submission" date="2018-02" db="EMBL/GenBank/DDBJ databases">
        <authorList>
            <person name="Holder M.E."/>
            <person name="Ajami N.J."/>
            <person name="Petrosino J.F."/>
        </authorList>
    </citation>
    <scope>NUCLEOTIDE SEQUENCE [LARGE SCALE GENOMIC DNA]</scope>
    <source>
        <strain evidence="7">CCUG 47711</strain>
    </source>
</reference>
<dbReference type="NCBIfam" id="TIGR00502">
    <property type="entry name" value="nagB"/>
    <property type="match status" value="1"/>
</dbReference>
<dbReference type="GO" id="GO:0005737">
    <property type="term" value="C:cytoplasm"/>
    <property type="evidence" value="ECO:0007669"/>
    <property type="project" value="TreeGrafter"/>
</dbReference>
<dbReference type="CDD" id="cd01399">
    <property type="entry name" value="GlcN6P_deaminase"/>
    <property type="match status" value="1"/>
</dbReference>
<dbReference type="InterPro" id="IPR004547">
    <property type="entry name" value="Glucosamine6P_isomerase"/>
</dbReference>
<dbReference type="InterPro" id="IPR006148">
    <property type="entry name" value="Glc/Gal-6P_isomerase"/>
</dbReference>
<feature type="active site" description="For ring-opening step" evidence="4">
    <location>
        <position position="136"/>
    </location>
</feature>
<gene>
    <name evidence="4 6" type="primary">nagB</name>
    <name evidence="6" type="ORF">C5Q98_01920</name>
</gene>
<comment type="similarity">
    <text evidence="4">Belongs to the glucosamine/galactosamine-6-phosphate isomerase family. NagB subfamily.</text>
</comment>
<dbReference type="OrthoDB" id="9791139at2"/>
<dbReference type="GO" id="GO:0005975">
    <property type="term" value="P:carbohydrate metabolic process"/>
    <property type="evidence" value="ECO:0007669"/>
    <property type="project" value="InterPro"/>
</dbReference>
<evidence type="ECO:0000256" key="2">
    <source>
        <dbReference type="ARBA" id="ARBA00022801"/>
    </source>
</evidence>
<comment type="function">
    <text evidence="4">Catalyzes the reversible isomerization-deamination of glucosamine 6-phosphate (GlcN6P) to form fructose 6-phosphate (Fru6P) and ammonium ion.</text>
</comment>
<dbReference type="PROSITE" id="PS01161">
    <property type="entry name" value="GLC_GALNAC_ISOMERASE"/>
    <property type="match status" value="1"/>
</dbReference>
<dbReference type="PANTHER" id="PTHR11280">
    <property type="entry name" value="GLUCOSAMINE-6-PHOSPHATE ISOMERASE"/>
    <property type="match status" value="1"/>
</dbReference>
<dbReference type="GO" id="GO:0006043">
    <property type="term" value="P:glucosamine catabolic process"/>
    <property type="evidence" value="ECO:0007669"/>
    <property type="project" value="TreeGrafter"/>
</dbReference>
<dbReference type="Pfam" id="PF01182">
    <property type="entry name" value="Glucosamine_iso"/>
    <property type="match status" value="1"/>
</dbReference>
<dbReference type="EC" id="3.5.99.6" evidence="4"/>
<evidence type="ECO:0000313" key="6">
    <source>
        <dbReference type="EMBL" id="AVM42063.1"/>
    </source>
</evidence>
<proteinExistence type="inferred from homology"/>
<dbReference type="GO" id="GO:0004342">
    <property type="term" value="F:glucosamine-6-phosphate deaminase activity"/>
    <property type="evidence" value="ECO:0007669"/>
    <property type="project" value="UniProtKB-UniRule"/>
</dbReference>
<dbReference type="RefSeq" id="WP_106012049.1">
    <property type="nucleotide sequence ID" value="NZ_CP027226.1"/>
</dbReference>
<keyword evidence="2 4" id="KW-0378">Hydrolase</keyword>
<feature type="active site" description="Proton acceptor; for enolization step" evidence="4">
    <location>
        <position position="67"/>
    </location>
</feature>
<comment type="caution">
    <text evidence="4">Lacks conserved residue(s) required for the propagation of feature annotation.</text>
</comment>
<sequence length="241" mass="26094">MNVMIYKDKETASSAAATIIAAQILQKPNSVLGLATGSSPELTYKNLVRLYQEGVISFADVSTFNLDEYIGLDGEHPQSYNYFMKEKLFNHVDIEEDQFFIPNGVAENPEAECYDYEELIESYGGIDLQLLGLGGNGHIGFNEPSDNFAPMTHVVDLTDETIEANSRFFESKDEVPTTAISMGTGSIMKAKSILLIAFGEAKADAVAAMVNGAISPEVQASILQVHPDVTVLVDEAAASKL</sequence>
<feature type="domain" description="Glucosamine/galactosamine-6-phosphate isomerase" evidence="5">
    <location>
        <begin position="14"/>
        <end position="219"/>
    </location>
</feature>